<accession>A0A367XI65</accession>
<comment type="caution">
    <text evidence="1">The sequence shown here is derived from an EMBL/GenBank/DDBJ whole genome shotgun (WGS) entry which is preliminary data.</text>
</comment>
<dbReference type="AlphaFoldDB" id="A0A367XI65"/>
<evidence type="ECO:0000313" key="2">
    <source>
        <dbReference type="Proteomes" id="UP000252517"/>
    </source>
</evidence>
<protein>
    <submittedName>
        <fullName evidence="1">Uncharacterized protein</fullName>
    </submittedName>
</protein>
<dbReference type="EMBL" id="JPWH01000003">
    <property type="protein sequence ID" value="RCK52461.1"/>
    <property type="molecule type" value="Genomic_DNA"/>
</dbReference>
<gene>
    <name evidence="1" type="ORF">TH25_05285</name>
</gene>
<name>A0A367XI65_9PROT</name>
<reference evidence="1 2" key="1">
    <citation type="submission" date="2014-07" db="EMBL/GenBank/DDBJ databases">
        <title>Draft genome sequence of Thalassospira profundimaris S25-3-2.</title>
        <authorList>
            <person name="Lai Q."/>
            <person name="Shao Z."/>
        </authorList>
    </citation>
    <scope>NUCLEOTIDE SEQUENCE [LARGE SCALE GENOMIC DNA]</scope>
    <source>
        <strain evidence="1 2">S25-3-2</strain>
    </source>
</reference>
<proteinExistence type="predicted"/>
<evidence type="ECO:0000313" key="1">
    <source>
        <dbReference type="EMBL" id="RCK52461.1"/>
    </source>
</evidence>
<sequence length="59" mass="6460">MEMSFTVQITDTAPTIARKVGDFTSSRHRRSANCTSVPLAKAPALFTQNPLLIVKQAQI</sequence>
<organism evidence="1 2">
    <name type="scientific">Thalassospira profundimaris</name>
    <dbReference type="NCBI Taxonomy" id="502049"/>
    <lineage>
        <taxon>Bacteria</taxon>
        <taxon>Pseudomonadati</taxon>
        <taxon>Pseudomonadota</taxon>
        <taxon>Alphaproteobacteria</taxon>
        <taxon>Rhodospirillales</taxon>
        <taxon>Thalassospiraceae</taxon>
        <taxon>Thalassospira</taxon>
    </lineage>
</organism>
<dbReference type="Proteomes" id="UP000252517">
    <property type="component" value="Unassembled WGS sequence"/>
</dbReference>